<organism evidence="8 9">
    <name type="scientific">Saponaria officinalis</name>
    <name type="common">Common soapwort</name>
    <name type="synonym">Lychnis saponaria</name>
    <dbReference type="NCBI Taxonomy" id="3572"/>
    <lineage>
        <taxon>Eukaryota</taxon>
        <taxon>Viridiplantae</taxon>
        <taxon>Streptophyta</taxon>
        <taxon>Embryophyta</taxon>
        <taxon>Tracheophyta</taxon>
        <taxon>Spermatophyta</taxon>
        <taxon>Magnoliopsida</taxon>
        <taxon>eudicotyledons</taxon>
        <taxon>Gunneridae</taxon>
        <taxon>Pentapetalae</taxon>
        <taxon>Caryophyllales</taxon>
        <taxon>Caryophyllaceae</taxon>
        <taxon>Caryophylleae</taxon>
        <taxon>Saponaria</taxon>
    </lineage>
</organism>
<dbReference type="EMBL" id="JBDFQZ010000014">
    <property type="protein sequence ID" value="KAK9664196.1"/>
    <property type="molecule type" value="Genomic_DNA"/>
</dbReference>
<evidence type="ECO:0000256" key="3">
    <source>
        <dbReference type="ARBA" id="ARBA00022750"/>
    </source>
</evidence>
<dbReference type="PANTHER" id="PTHR47967:SF128">
    <property type="entry name" value="ASPARTIC PROTEINASE CDR1-LIKE"/>
    <property type="match status" value="1"/>
</dbReference>
<dbReference type="InterPro" id="IPR032799">
    <property type="entry name" value="TAXi_C"/>
</dbReference>
<evidence type="ECO:0000313" key="8">
    <source>
        <dbReference type="EMBL" id="KAK9664196.1"/>
    </source>
</evidence>
<evidence type="ECO:0000256" key="4">
    <source>
        <dbReference type="ARBA" id="ARBA00022801"/>
    </source>
</evidence>
<protein>
    <recommendedName>
        <fullName evidence="7">Peptidase A1 domain-containing protein</fullName>
    </recommendedName>
</protein>
<reference evidence="8" key="1">
    <citation type="submission" date="2024-03" db="EMBL/GenBank/DDBJ databases">
        <title>WGS assembly of Saponaria officinalis var. Norfolk2.</title>
        <authorList>
            <person name="Jenkins J."/>
            <person name="Shu S."/>
            <person name="Grimwood J."/>
            <person name="Barry K."/>
            <person name="Goodstein D."/>
            <person name="Schmutz J."/>
            <person name="Leebens-Mack J."/>
            <person name="Osbourn A."/>
        </authorList>
    </citation>
    <scope>NUCLEOTIDE SEQUENCE [LARGE SCALE GENOMIC DNA]</scope>
    <source>
        <strain evidence="8">JIC</strain>
    </source>
</reference>
<dbReference type="SUPFAM" id="SSF50630">
    <property type="entry name" value="Acid proteases"/>
    <property type="match status" value="1"/>
</dbReference>
<name>A0AAW1GKK1_SAPOF</name>
<evidence type="ECO:0000256" key="6">
    <source>
        <dbReference type="SAM" id="MobiDB-lite"/>
    </source>
</evidence>
<dbReference type="InterPro" id="IPR034161">
    <property type="entry name" value="Pepsin-like_plant"/>
</dbReference>
<dbReference type="InterPro" id="IPR051708">
    <property type="entry name" value="Plant_Aspart_Prot_A1"/>
</dbReference>
<keyword evidence="3" id="KW-0064">Aspartyl protease</keyword>
<dbReference type="PANTHER" id="PTHR47967">
    <property type="entry name" value="OS07G0603500 PROTEIN-RELATED"/>
    <property type="match status" value="1"/>
</dbReference>
<dbReference type="Gene3D" id="2.40.70.10">
    <property type="entry name" value="Acid Proteases"/>
    <property type="match status" value="2"/>
</dbReference>
<evidence type="ECO:0000259" key="7">
    <source>
        <dbReference type="PROSITE" id="PS51767"/>
    </source>
</evidence>
<gene>
    <name evidence="8" type="ORF">RND81_14G025200</name>
</gene>
<dbReference type="Pfam" id="PF14543">
    <property type="entry name" value="TAXi_N"/>
    <property type="match status" value="1"/>
</dbReference>
<dbReference type="GO" id="GO:0006508">
    <property type="term" value="P:proteolysis"/>
    <property type="evidence" value="ECO:0007669"/>
    <property type="project" value="UniProtKB-KW"/>
</dbReference>
<feature type="domain" description="Peptidase A1" evidence="7">
    <location>
        <begin position="64"/>
        <end position="434"/>
    </location>
</feature>
<dbReference type="InterPro" id="IPR033121">
    <property type="entry name" value="PEPTIDASE_A1"/>
</dbReference>
<evidence type="ECO:0000256" key="2">
    <source>
        <dbReference type="ARBA" id="ARBA00022670"/>
    </source>
</evidence>
<evidence type="ECO:0000256" key="1">
    <source>
        <dbReference type="ARBA" id="ARBA00007447"/>
    </source>
</evidence>
<comment type="similarity">
    <text evidence="1">Belongs to the peptidase A1 family.</text>
</comment>
<evidence type="ECO:0000313" key="9">
    <source>
        <dbReference type="Proteomes" id="UP001443914"/>
    </source>
</evidence>
<keyword evidence="9" id="KW-1185">Reference proteome</keyword>
<evidence type="ECO:0000256" key="5">
    <source>
        <dbReference type="ARBA" id="ARBA00023180"/>
    </source>
</evidence>
<keyword evidence="4" id="KW-0378">Hydrolase</keyword>
<keyword evidence="5" id="KW-0325">Glycoprotein</keyword>
<keyword evidence="2" id="KW-0645">Protease</keyword>
<feature type="region of interest" description="Disordered" evidence="6">
    <location>
        <begin position="30"/>
        <end position="50"/>
    </location>
</feature>
<dbReference type="PROSITE" id="PS51767">
    <property type="entry name" value="PEPTIDASE_A1"/>
    <property type="match status" value="1"/>
</dbReference>
<dbReference type="GO" id="GO:0004190">
    <property type="term" value="F:aspartic-type endopeptidase activity"/>
    <property type="evidence" value="ECO:0007669"/>
    <property type="project" value="UniProtKB-KW"/>
</dbReference>
<feature type="compositionally biased region" description="Low complexity" evidence="6">
    <location>
        <begin position="30"/>
        <end position="41"/>
    </location>
</feature>
<dbReference type="AlphaFoldDB" id="A0AAW1GKK1"/>
<dbReference type="Pfam" id="PF14541">
    <property type="entry name" value="TAXi_C"/>
    <property type="match status" value="1"/>
</dbReference>
<proteinExistence type="inferred from homology"/>
<dbReference type="InterPro" id="IPR021109">
    <property type="entry name" value="Peptidase_aspartic_dom_sf"/>
</dbReference>
<dbReference type="GO" id="GO:0005576">
    <property type="term" value="C:extracellular region"/>
    <property type="evidence" value="ECO:0007669"/>
    <property type="project" value="TreeGrafter"/>
</dbReference>
<comment type="caution">
    <text evidence="8">The sequence shown here is derived from an EMBL/GenBank/DDBJ whole genome shotgun (WGS) entry which is preliminary data.</text>
</comment>
<dbReference type="Proteomes" id="UP001443914">
    <property type="component" value="Unassembled WGS sequence"/>
</dbReference>
<dbReference type="InterPro" id="IPR032861">
    <property type="entry name" value="TAXi_N"/>
</dbReference>
<sequence>MENSISPLYIKNQTRQERLNQLLEHSINRARSISSSQSRSNDSVRPERIPQQELSVRAAGGTMVLMKVGVGTFQTPIPYKTYYFIFDTGCEQIWLQCENCVNPPNKCFGEPPITFPNSKSTTYHQIPCGTHELCYTTHDKDGNCIYQCKDDFCSYDIEYADDSKIEGYLASEMFTLDASPSQNDINQDNVFNLIVGCNFSYEGEEVSTPEIGILGIGWGPRSFIDQTKTQLGDSFSYCFPSYEETLSGAQGYVNLGSDDEFDPKDFKAISLIEYDGYDSYYLNLNGIRFAGKRLPIDPFIFVRRNDKGGTVIDSGASFSYLIEEAYDELKKELIRYFEQRDFTRVNPGPDELQLDLCYKTLGHKSINEFPSVALIFDRVDFLLRPEHVYVWISDPSNTVCLNIMPFEGASILGAFQQSNFHFVFDRQKSLLYFKSENCKLGV</sequence>
<dbReference type="CDD" id="cd05476">
    <property type="entry name" value="pepsin_A_like_plant"/>
    <property type="match status" value="1"/>
</dbReference>
<accession>A0AAW1GKK1</accession>